<comment type="caution">
    <text evidence="1">The sequence shown here is derived from an EMBL/GenBank/DDBJ whole genome shotgun (WGS) entry which is preliminary data.</text>
</comment>
<protein>
    <recommendedName>
        <fullName evidence="2">Ferritin/DPS protein domain-containing protein</fullName>
    </recommendedName>
</protein>
<dbReference type="EMBL" id="BARW01010076">
    <property type="protein sequence ID" value="GAI86981.1"/>
    <property type="molecule type" value="Genomic_DNA"/>
</dbReference>
<evidence type="ECO:0000313" key="1">
    <source>
        <dbReference type="EMBL" id="GAI86981.1"/>
    </source>
</evidence>
<sequence>MKTHNNTSEYVHALALINKIVEHIDSHYADCMAGLLQPEADKLKDFLYHQAVAILEWERQFTNYWRTK</sequence>
<accession>X1T6J6</accession>
<reference evidence="1" key="1">
    <citation type="journal article" date="2014" name="Front. Microbiol.">
        <title>High frequency of phylogenetically diverse reductive dehalogenase-homologous genes in deep subseafloor sedimentary metagenomes.</title>
        <authorList>
            <person name="Kawai M."/>
            <person name="Futagami T."/>
            <person name="Toyoda A."/>
            <person name="Takaki Y."/>
            <person name="Nishi S."/>
            <person name="Hori S."/>
            <person name="Arai W."/>
            <person name="Tsubouchi T."/>
            <person name="Morono Y."/>
            <person name="Uchiyama I."/>
            <person name="Ito T."/>
            <person name="Fujiyama A."/>
            <person name="Inagaki F."/>
            <person name="Takami H."/>
        </authorList>
    </citation>
    <scope>NUCLEOTIDE SEQUENCE</scope>
    <source>
        <strain evidence="1">Expedition CK06-06</strain>
    </source>
</reference>
<gene>
    <name evidence="1" type="ORF">S12H4_20007</name>
</gene>
<organism evidence="1">
    <name type="scientific">marine sediment metagenome</name>
    <dbReference type="NCBI Taxonomy" id="412755"/>
    <lineage>
        <taxon>unclassified sequences</taxon>
        <taxon>metagenomes</taxon>
        <taxon>ecological metagenomes</taxon>
    </lineage>
</organism>
<name>X1T6J6_9ZZZZ</name>
<proteinExistence type="predicted"/>
<dbReference type="AlphaFoldDB" id="X1T6J6"/>
<evidence type="ECO:0008006" key="2">
    <source>
        <dbReference type="Google" id="ProtNLM"/>
    </source>
</evidence>